<dbReference type="Pfam" id="PF00400">
    <property type="entry name" value="WD40"/>
    <property type="match status" value="9"/>
</dbReference>
<dbReference type="CDD" id="cd00200">
    <property type="entry name" value="WD40"/>
    <property type="match status" value="1"/>
</dbReference>
<dbReference type="SMART" id="SM00320">
    <property type="entry name" value="WD40"/>
    <property type="match status" value="12"/>
</dbReference>
<evidence type="ECO:0000256" key="1">
    <source>
        <dbReference type="ARBA" id="ARBA00022574"/>
    </source>
</evidence>
<keyword evidence="2" id="KW-0677">Repeat</keyword>
<gene>
    <name evidence="5" type="primary">LOC113509316</name>
</gene>
<dbReference type="PRINTS" id="PR00320">
    <property type="entry name" value="GPROTEINBRPT"/>
</dbReference>
<evidence type="ECO:0000313" key="4">
    <source>
        <dbReference type="Proteomes" id="UP001652740"/>
    </source>
</evidence>
<name>A0ABM3N202_GALME</name>
<dbReference type="SUPFAM" id="SSF50978">
    <property type="entry name" value="WD40 repeat-like"/>
    <property type="match status" value="2"/>
</dbReference>
<evidence type="ECO:0000256" key="3">
    <source>
        <dbReference type="PROSITE-ProRule" id="PRU00221"/>
    </source>
</evidence>
<dbReference type="PROSITE" id="PS00678">
    <property type="entry name" value="WD_REPEATS_1"/>
    <property type="match status" value="1"/>
</dbReference>
<keyword evidence="1 3" id="KW-0853">WD repeat</keyword>
<dbReference type="GeneID" id="113509316"/>
<dbReference type="RefSeq" id="XP_052757616.1">
    <property type="nucleotide sequence ID" value="XM_052901656.1"/>
</dbReference>
<dbReference type="InterPro" id="IPR036322">
    <property type="entry name" value="WD40_repeat_dom_sf"/>
</dbReference>
<keyword evidence="4" id="KW-1185">Reference proteome</keyword>
<feature type="repeat" description="WD" evidence="3">
    <location>
        <begin position="294"/>
        <end position="328"/>
    </location>
</feature>
<dbReference type="InterPro" id="IPR020472">
    <property type="entry name" value="WD40_PAC1"/>
</dbReference>
<feature type="repeat" description="WD" evidence="3">
    <location>
        <begin position="248"/>
        <end position="283"/>
    </location>
</feature>
<sequence>METISEPKLLQTLRGHRGEVTCVDAFGAWLVTGSGDRTLRLWRWVIGSGWEELATARGAHRYGVTGVRWSDSGALLASSGVDGVVRVWSGRSLASRRTLAAPNATAARALCWAGGGRLVAGHDDGALCVWLVPRGDLIARLVAHQGSLQAISIPARRTLLLTACTEGVLKVFDLIEICKSGLTGDDRPTPAPLTWIDSAHDLGVLCADAAEDSCLAATGGHDALIRVWRAVPGEEGRRAGGMEAAGVLEGHAAAVTALRWAHGGGEADELLASSSLDRTARLWAPASEACLHVVHAHPRYLTCIALSYDLQYMVTGSNDKSVRMWSLSRLTLDDDLDPSCPTLMHFGLGDLEGIEPVASDELDLETENEQGLEAEGGRACRVWRDTEAHTGAINCITTHGDLLATASSDGLVKIFRWCEPGPEAGAAGELRVEHVLEAHRYPALAVEFGAGGALLLSAGLDGYAALWDVQVGCQLRALSVPAGAGAEGEAGGGGVRGARVSPHRPPLLLLATDDGLAPLWSLADQDPKPAQLIHVYGGHAEAVTCCAWSRDGRLLATGAASGELRLHAPPPAPRTLHHEPHAHDLGVQSCDFSSSVSMLDLSSSEDSYLLATGGCDSLIKLWIIVLDQDMAGDRASVRLMRQFEAHGGGVTCVRWGSDESSALLASAGADRWARVWRAGGAGGVRASCAVPAAGAAARGALAAALLGRALLAVGSLGGELALWRLAPDDDALDDDEGAAPRFWGEAGVARWLREYVTRPGESHTEPRELEKRLIQRVRVAAVTGTSLLDDSIEDLLDKLGYGKNEEDEDHPEKEDEDEKATIRERLVDEIKWLRRDPPPPLLAGRAPHALLCPLSHRLLREPARAADGFSYERANIHEWFVAAVHVYRGGCIAGVRPPVDQHTRYAQLCAAECTEGLLARTWTLAAVNRSDFEFCILTKYDFVTITFSIVDLILIRARK</sequence>
<dbReference type="InterPro" id="IPR019775">
    <property type="entry name" value="WD40_repeat_CS"/>
</dbReference>
<dbReference type="InterPro" id="IPR001680">
    <property type="entry name" value="WD40_rpt"/>
</dbReference>
<dbReference type="InterPro" id="IPR015943">
    <property type="entry name" value="WD40/YVTN_repeat-like_dom_sf"/>
</dbReference>
<dbReference type="SUPFAM" id="SSF57850">
    <property type="entry name" value="RING/U-box"/>
    <property type="match status" value="1"/>
</dbReference>
<dbReference type="PROSITE" id="PS50294">
    <property type="entry name" value="WD_REPEATS_REGION"/>
    <property type="match status" value="5"/>
</dbReference>
<evidence type="ECO:0000313" key="5">
    <source>
        <dbReference type="RefSeq" id="XP_052757616.1"/>
    </source>
</evidence>
<dbReference type="PROSITE" id="PS50082">
    <property type="entry name" value="WD_REPEATS_2"/>
    <property type="match status" value="7"/>
</dbReference>
<feature type="repeat" description="WD" evidence="3">
    <location>
        <begin position="536"/>
        <end position="566"/>
    </location>
</feature>
<feature type="repeat" description="WD" evidence="3">
    <location>
        <begin position="13"/>
        <end position="42"/>
    </location>
</feature>
<feature type="repeat" description="WD" evidence="3">
    <location>
        <begin position="436"/>
        <end position="477"/>
    </location>
</feature>
<dbReference type="PANTHER" id="PTHR19848">
    <property type="entry name" value="WD40 REPEAT PROTEIN"/>
    <property type="match status" value="1"/>
</dbReference>
<proteinExistence type="predicted"/>
<feature type="repeat" description="WD" evidence="3">
    <location>
        <begin position="57"/>
        <end position="98"/>
    </location>
</feature>
<accession>A0ABM3N202</accession>
<reference evidence="5" key="1">
    <citation type="submission" date="2025-08" db="UniProtKB">
        <authorList>
            <consortium name="RefSeq"/>
        </authorList>
    </citation>
    <scope>IDENTIFICATION</scope>
    <source>
        <tissue evidence="5">Whole larvae</tissue>
    </source>
</reference>
<organism evidence="4 5">
    <name type="scientific">Galleria mellonella</name>
    <name type="common">Greater wax moth</name>
    <dbReference type="NCBI Taxonomy" id="7137"/>
    <lineage>
        <taxon>Eukaryota</taxon>
        <taxon>Metazoa</taxon>
        <taxon>Ecdysozoa</taxon>
        <taxon>Arthropoda</taxon>
        <taxon>Hexapoda</taxon>
        <taxon>Insecta</taxon>
        <taxon>Pterygota</taxon>
        <taxon>Neoptera</taxon>
        <taxon>Endopterygota</taxon>
        <taxon>Lepidoptera</taxon>
        <taxon>Glossata</taxon>
        <taxon>Ditrysia</taxon>
        <taxon>Pyraloidea</taxon>
        <taxon>Pyralidae</taxon>
        <taxon>Galleriinae</taxon>
        <taxon>Galleria</taxon>
    </lineage>
</organism>
<dbReference type="InterPro" id="IPR013083">
    <property type="entry name" value="Znf_RING/FYVE/PHD"/>
</dbReference>
<dbReference type="Gene3D" id="3.30.40.10">
    <property type="entry name" value="Zinc/RING finger domain, C3HC4 (zinc finger)"/>
    <property type="match status" value="1"/>
</dbReference>
<dbReference type="PANTHER" id="PTHR19848:SF8">
    <property type="entry name" value="F-BOX AND WD REPEAT DOMAIN CONTAINING 7"/>
    <property type="match status" value="1"/>
</dbReference>
<protein>
    <submittedName>
        <fullName evidence="5">Uncharacterized WD repeat-containing protein alr3466-like isoform X1</fullName>
    </submittedName>
</protein>
<dbReference type="Proteomes" id="UP001652740">
    <property type="component" value="Unplaced"/>
</dbReference>
<feature type="repeat" description="WD" evidence="3">
    <location>
        <begin position="643"/>
        <end position="676"/>
    </location>
</feature>
<evidence type="ECO:0000256" key="2">
    <source>
        <dbReference type="ARBA" id="ARBA00022737"/>
    </source>
</evidence>
<dbReference type="Gene3D" id="2.130.10.10">
    <property type="entry name" value="YVTN repeat-like/Quinoprotein amine dehydrogenase"/>
    <property type="match status" value="4"/>
</dbReference>